<reference evidence="15 16" key="1">
    <citation type="submission" date="2016-07" db="EMBL/GenBank/DDBJ databases">
        <title>Pervasive Adenine N6-methylation of Active Genes in Fungi.</title>
        <authorList>
            <consortium name="DOE Joint Genome Institute"/>
            <person name="Mondo S.J."/>
            <person name="Dannebaum R.O."/>
            <person name="Kuo R.C."/>
            <person name="Labutti K."/>
            <person name="Haridas S."/>
            <person name="Kuo A."/>
            <person name="Salamov A."/>
            <person name="Ahrendt S.R."/>
            <person name="Lipzen A."/>
            <person name="Sullivan W."/>
            <person name="Andreopoulos W.B."/>
            <person name="Clum A."/>
            <person name="Lindquist E."/>
            <person name="Daum C."/>
            <person name="Ramamoorthy G.K."/>
            <person name="Gryganskyi A."/>
            <person name="Culley D."/>
            <person name="Magnuson J.K."/>
            <person name="James T.Y."/>
            <person name="O'Malley M.A."/>
            <person name="Stajich J.E."/>
            <person name="Spatafora J.W."/>
            <person name="Visel A."/>
            <person name="Grigoriev I.V."/>
        </authorList>
    </citation>
    <scope>NUCLEOTIDE SEQUENCE [LARGE SCALE GENOMIC DNA]</scope>
    <source>
        <strain evidence="15 16">NRRL 1336</strain>
    </source>
</reference>
<feature type="compositionally biased region" description="Acidic residues" evidence="12">
    <location>
        <begin position="411"/>
        <end position="427"/>
    </location>
</feature>
<keyword evidence="5 9" id="KW-0863">Zinc-finger</keyword>
<dbReference type="Gene3D" id="2.10.110.30">
    <property type="match status" value="1"/>
</dbReference>
<organism evidence="15 16">
    <name type="scientific">Absidia repens</name>
    <dbReference type="NCBI Taxonomy" id="90262"/>
    <lineage>
        <taxon>Eukaryota</taxon>
        <taxon>Fungi</taxon>
        <taxon>Fungi incertae sedis</taxon>
        <taxon>Mucoromycota</taxon>
        <taxon>Mucoromycotina</taxon>
        <taxon>Mucoromycetes</taxon>
        <taxon>Mucorales</taxon>
        <taxon>Cunninghamellaceae</taxon>
        <taxon>Absidia</taxon>
    </lineage>
</organism>
<dbReference type="InterPro" id="IPR014719">
    <property type="entry name" value="Ribosomal_bL12_C/ClpS-like"/>
</dbReference>
<feature type="region of interest" description="Disordered" evidence="12">
    <location>
        <begin position="83"/>
        <end position="107"/>
    </location>
</feature>
<keyword evidence="7 11" id="KW-0862">Zinc</keyword>
<dbReference type="GO" id="GO:0000151">
    <property type="term" value="C:ubiquitin ligase complex"/>
    <property type="evidence" value="ECO:0007669"/>
    <property type="project" value="TreeGrafter"/>
</dbReference>
<dbReference type="InterPro" id="IPR003769">
    <property type="entry name" value="ClpS_core"/>
</dbReference>
<dbReference type="InterPro" id="IPR001841">
    <property type="entry name" value="Znf_RING"/>
</dbReference>
<dbReference type="SMART" id="SM00396">
    <property type="entry name" value="ZnF_UBR1"/>
    <property type="match status" value="1"/>
</dbReference>
<evidence type="ECO:0000313" key="15">
    <source>
        <dbReference type="EMBL" id="ORZ04470.1"/>
    </source>
</evidence>
<dbReference type="Pfam" id="PF18995">
    <property type="entry name" value="PRT6_C"/>
    <property type="match status" value="1"/>
</dbReference>
<dbReference type="CDD" id="cd19673">
    <property type="entry name" value="UBR-box_UBR3"/>
    <property type="match status" value="1"/>
</dbReference>
<dbReference type="PROSITE" id="PS50089">
    <property type="entry name" value="ZF_RING_2"/>
    <property type="match status" value="1"/>
</dbReference>
<comment type="caution">
    <text evidence="15">The sequence shown here is derived from an EMBL/GenBank/DDBJ whole genome shotgun (WGS) entry which is preliminary data.</text>
</comment>
<evidence type="ECO:0000256" key="1">
    <source>
        <dbReference type="ARBA" id="ARBA00000900"/>
    </source>
</evidence>
<evidence type="ECO:0000259" key="13">
    <source>
        <dbReference type="PROSITE" id="PS50089"/>
    </source>
</evidence>
<proteinExistence type="inferred from homology"/>
<evidence type="ECO:0000313" key="16">
    <source>
        <dbReference type="Proteomes" id="UP000193560"/>
    </source>
</evidence>
<feature type="compositionally biased region" description="Low complexity" evidence="12">
    <location>
        <begin position="183"/>
        <end position="198"/>
    </location>
</feature>
<dbReference type="GO" id="GO:0005737">
    <property type="term" value="C:cytoplasm"/>
    <property type="evidence" value="ECO:0007669"/>
    <property type="project" value="TreeGrafter"/>
</dbReference>
<dbReference type="InterPro" id="IPR044046">
    <property type="entry name" value="E3_ligase_UBR-like_C"/>
</dbReference>
<feature type="compositionally biased region" description="Basic and acidic residues" evidence="12">
    <location>
        <begin position="92"/>
        <end position="105"/>
    </location>
</feature>
<comment type="catalytic activity">
    <reaction evidence="1 11">
        <text>S-ubiquitinyl-[E2 ubiquitin-conjugating enzyme]-L-cysteine + [acceptor protein]-L-lysine = [E2 ubiquitin-conjugating enzyme]-L-cysteine + N(6)-ubiquitinyl-[acceptor protein]-L-lysine.</text>
        <dbReference type="EC" id="2.3.2.27"/>
    </reaction>
</comment>
<dbReference type="SUPFAM" id="SSF57850">
    <property type="entry name" value="RING/U-box"/>
    <property type="match status" value="1"/>
</dbReference>
<feature type="compositionally biased region" description="Low complexity" evidence="12">
    <location>
        <begin position="481"/>
        <end position="501"/>
    </location>
</feature>
<comment type="pathway">
    <text evidence="2 11">Protein modification; protein ubiquitination.</text>
</comment>
<dbReference type="Gene3D" id="3.30.40.10">
    <property type="entry name" value="Zinc/RING finger domain, C3HC4 (zinc finger)"/>
    <property type="match status" value="1"/>
</dbReference>
<dbReference type="PANTHER" id="PTHR21497">
    <property type="entry name" value="UBIQUITIN LIGASE E3 ALPHA-RELATED"/>
    <property type="match status" value="1"/>
</dbReference>
<dbReference type="SUPFAM" id="SSF46785">
    <property type="entry name" value="Winged helix' DNA-binding domain"/>
    <property type="match status" value="1"/>
</dbReference>
<evidence type="ECO:0000256" key="5">
    <source>
        <dbReference type="ARBA" id="ARBA00022771"/>
    </source>
</evidence>
<feature type="region of interest" description="Disordered" evidence="12">
    <location>
        <begin position="411"/>
        <end position="432"/>
    </location>
</feature>
<evidence type="ECO:0000256" key="12">
    <source>
        <dbReference type="SAM" id="MobiDB-lite"/>
    </source>
</evidence>
<dbReference type="InterPro" id="IPR055194">
    <property type="entry name" value="UBR1-like_WH"/>
</dbReference>
<dbReference type="PANTHER" id="PTHR21497:SF24">
    <property type="entry name" value="E3 UBIQUITIN-PROTEIN LIGASE UBR1"/>
    <property type="match status" value="1"/>
</dbReference>
<feature type="zinc finger region" description="UBR-type" evidence="10">
    <location>
        <begin position="107"/>
        <end position="179"/>
    </location>
</feature>
<keyword evidence="16" id="KW-1185">Reference proteome</keyword>
<dbReference type="EMBL" id="MCGE01000050">
    <property type="protein sequence ID" value="ORZ04470.1"/>
    <property type="molecule type" value="Genomic_DNA"/>
</dbReference>
<protein>
    <recommendedName>
        <fullName evidence="11">E3 ubiquitin-protein ligase</fullName>
        <ecNumber evidence="11">2.3.2.27</ecNumber>
    </recommendedName>
</protein>
<dbReference type="InterPro" id="IPR036390">
    <property type="entry name" value="WH_DNA-bd_sf"/>
</dbReference>
<dbReference type="InterPro" id="IPR039164">
    <property type="entry name" value="UBR1-like"/>
</dbReference>
<evidence type="ECO:0000256" key="11">
    <source>
        <dbReference type="RuleBase" id="RU366018"/>
    </source>
</evidence>
<dbReference type="UniPathway" id="UPA00143"/>
<evidence type="ECO:0000259" key="14">
    <source>
        <dbReference type="PROSITE" id="PS51157"/>
    </source>
</evidence>
<evidence type="ECO:0000256" key="2">
    <source>
        <dbReference type="ARBA" id="ARBA00004906"/>
    </source>
</evidence>
<keyword evidence="4 11" id="KW-0479">Metal-binding</keyword>
<dbReference type="InterPro" id="IPR003126">
    <property type="entry name" value="Znf_UBR"/>
</dbReference>
<feature type="non-terminal residue" evidence="15">
    <location>
        <position position="1677"/>
    </location>
</feature>
<feature type="region of interest" description="Disordered" evidence="12">
    <location>
        <begin position="181"/>
        <end position="205"/>
    </location>
</feature>
<dbReference type="Pfam" id="PF22960">
    <property type="entry name" value="WHD_UBR1"/>
    <property type="match status" value="1"/>
</dbReference>
<dbReference type="SUPFAM" id="SSF54736">
    <property type="entry name" value="ClpS-like"/>
    <property type="match status" value="1"/>
</dbReference>
<dbReference type="GO" id="GO:0061630">
    <property type="term" value="F:ubiquitin protein ligase activity"/>
    <property type="evidence" value="ECO:0007669"/>
    <property type="project" value="UniProtKB-UniRule"/>
</dbReference>
<name>A0A1X2HX92_9FUNG</name>
<dbReference type="PROSITE" id="PS51157">
    <property type="entry name" value="ZF_UBR"/>
    <property type="match status" value="1"/>
</dbReference>
<evidence type="ECO:0000256" key="9">
    <source>
        <dbReference type="PROSITE-ProRule" id="PRU00175"/>
    </source>
</evidence>
<evidence type="ECO:0000256" key="10">
    <source>
        <dbReference type="PROSITE-ProRule" id="PRU00508"/>
    </source>
</evidence>
<dbReference type="Gene3D" id="3.30.1390.10">
    <property type="match status" value="1"/>
</dbReference>
<evidence type="ECO:0000256" key="7">
    <source>
        <dbReference type="ARBA" id="ARBA00022833"/>
    </source>
</evidence>
<dbReference type="Pfam" id="PF02207">
    <property type="entry name" value="zf-UBR"/>
    <property type="match status" value="1"/>
</dbReference>
<evidence type="ECO:0000256" key="4">
    <source>
        <dbReference type="ARBA" id="ARBA00022723"/>
    </source>
</evidence>
<keyword evidence="6 11" id="KW-0833">Ubl conjugation pathway</keyword>
<feature type="domain" description="RING-type" evidence="13">
    <location>
        <begin position="1238"/>
        <end position="1295"/>
    </location>
</feature>
<comment type="function">
    <text evidence="11">Ubiquitin ligase protein which is a component of the N-end rule pathway. Recognizes and binds to proteins bearing specific N-terminal residues that are destabilizing according to the N-end rule, leading to their ubiquitination and subsequent degradation.</text>
</comment>
<feature type="region of interest" description="Disordered" evidence="12">
    <location>
        <begin position="465"/>
        <end position="503"/>
    </location>
</feature>
<sequence>MSTAPMTPDALKQYLIEAPRLLKPDATLSQQDEHQILTQCYRALWHDNQAWMQQYFLKDNDDTTRSSLTERLRHDGLFPDSAGAADAALNNSDDHDQPEYSEGQRGKQCGHLFKNGESVYRCKNCGLDETCVLCSRCYHATDHTGHDVKMWIGRGAGGCCDCGDPEAWKVPLKCRIHDHDDTTTTTTTTDSTSTNTSTTPPPLPTPLLDSIHATIAIVLDYILETLATMPEDMSSPKLTDDVIKANDDALVALDMMIASSENKYVCVLWNDDRHSFEDVHEIVKQATGCSKATAQHTADCVDAYGRHMVYTSSHLNDVMRVANKLQTIDLAVTVRSTALYGRELISGLLLAWLQRIISAPAGVFFSNSDGLVLRDAVCHKLCDSYALPSDLATYSIRTRRAYNIDDDDDMFDADELDLPENDHDDDGGAGVGNGHPMFMMEEDDIEGNVLAMADIDEIIADDDHAGWESHDDEDEDHDNADNNPDSPSATTTTTTATTTTTLPSGADIADLNYNVDNWLASMKSLVDSERTIFDAIGGGESPCLPTVSRDNMKKEFEKKLRLDYLLHFDLRLWKSARVMLKDLLIGSLISNFDYRPILGVRFARNYPMLMDAFFFKDREPGQSILSSMAVQLLTVPSVAGLLTVDYDFFAMVCTLLTQFFVSDKIQLNELSPPPSTTIDAKAITRHRYAYTFFDLRYVLNADIVKTAVPQHPLWWRHLLDLLTPFQGMDPLTRQTMTHIEFESSTWVSAFNATLQLSQLCRLFTETFALSTTTVPLHQAIQRVFYHITTHTDQEQYHFHTLDLPYKNNSTVDVIDYNVAKDPTMSFHHPLHLLLSNLLNHVDSLSDVLAGHDDMSNQFLQILEPPLRTLVLLAQIHAGVWVRNGYGVRLQARTYRDISIRETTLDRDISLVQAGFMVMDADVMLATVLDRFGLWGWFVDGQHDYEPSQLTCMVEDLLHLLVTVATQRTTTHGMSIEAQIRRSIIQYLGLKPMAYSELTKHIPDFLSDHEAFEPTLASVATYRAPGDGLNDHGVYVLNPVLAVELDPYFWHYTRNQREEALSKQQQLQPSAPYVGNFMQSATFCHLISHTLANHDKLSDSTLETTLYLATLATTMPASPNRFIDHAISSDTFLETLLRCFNDPQRRHLYTRHRTLLDRLHQHAEGGNAKTMIQDFLDQQRQRPVDDDSATKKKKAAAKSRQDAIMSQFAQAQSKFLAQHGNDNDEDGDGSDDNEDVEMCLVCQEPLNATRTYGMLALSHLASSNKEKFVSTCGHLVHEHCFHTDQQQSWVLCPLCKAVCNLLVVIDPNHSVPPSSAIDRKEYASGVVVDQLSKSMLPTTSTTATDDDIDDDDDDEDAVGMVSYTLASLELEHRHSPTQQQQQRYWVEAVPAHTIQLLGRLLLTNDPSALDKGARSMVVKVLGESSSMTTLPLLYDDPFRILTHLSLCKGIDMHHLMRLLLVAELARAVMVTLMAKEGAKDASTDATRPITPMQPFAETISTTLGFLPRGLPDDLETRVRTMTLPYLRKCLLLMTVLKKKQLPTTDDDVVNDEYDQLLAVLDLPSLETLVQLHEPFEVKLVTQWCRDAATAYQQQQQQPLTTLDDRLATFVRLPARLDQLLDDDHYMKRICPACKSVPDDPALCLFCGAVVCARSACCTVESEDDGYEELGECNTHMKT</sequence>
<gene>
    <name evidence="15" type="ORF">BCR42DRAFT_198005</name>
</gene>
<dbReference type="SMART" id="SM00184">
    <property type="entry name" value="RING"/>
    <property type="match status" value="1"/>
</dbReference>
<dbReference type="GO" id="GO:0008270">
    <property type="term" value="F:zinc ion binding"/>
    <property type="evidence" value="ECO:0007669"/>
    <property type="project" value="UniProtKB-UniRule"/>
</dbReference>
<dbReference type="Proteomes" id="UP000193560">
    <property type="component" value="Unassembled WGS sequence"/>
</dbReference>
<dbReference type="GO" id="GO:0016567">
    <property type="term" value="P:protein ubiquitination"/>
    <property type="evidence" value="ECO:0007669"/>
    <property type="project" value="UniProtKB-UniRule"/>
</dbReference>
<dbReference type="Pfam" id="PF02617">
    <property type="entry name" value="ClpS"/>
    <property type="match status" value="1"/>
</dbReference>
<accession>A0A1X2HX92</accession>
<keyword evidence="3 11" id="KW-0808">Transferase</keyword>
<dbReference type="OrthoDB" id="26387at2759"/>
<comment type="similarity">
    <text evidence="8 11">Belongs to the E3 ubiquitin-protein ligase UBR1-like family.</text>
</comment>
<feature type="domain" description="UBR-type" evidence="14">
    <location>
        <begin position="107"/>
        <end position="179"/>
    </location>
</feature>
<dbReference type="FunFam" id="2.10.110.30:FF:000001">
    <property type="entry name" value="E3 ubiquitin-protein ligase UBR2 isoform 1"/>
    <property type="match status" value="1"/>
</dbReference>
<dbReference type="EC" id="2.3.2.27" evidence="11"/>
<dbReference type="STRING" id="90262.A0A1X2HX92"/>
<evidence type="ECO:0000256" key="3">
    <source>
        <dbReference type="ARBA" id="ARBA00022679"/>
    </source>
</evidence>
<evidence type="ECO:0000256" key="8">
    <source>
        <dbReference type="ARBA" id="ARBA00046341"/>
    </source>
</evidence>
<evidence type="ECO:0000256" key="6">
    <source>
        <dbReference type="ARBA" id="ARBA00022786"/>
    </source>
</evidence>
<dbReference type="InterPro" id="IPR013083">
    <property type="entry name" value="Znf_RING/FYVE/PHD"/>
</dbReference>
<dbReference type="GO" id="GO:0071596">
    <property type="term" value="P:ubiquitin-dependent protein catabolic process via the N-end rule pathway"/>
    <property type="evidence" value="ECO:0007669"/>
    <property type="project" value="UniProtKB-UniRule"/>
</dbReference>